<proteinExistence type="inferred from homology"/>
<dbReference type="OrthoDB" id="275715at2759"/>
<protein>
    <recommendedName>
        <fullName evidence="2">Complex 1 LYR protein domain-containing protein</fullName>
    </recommendedName>
</protein>
<dbReference type="InterPro" id="IPR045297">
    <property type="entry name" value="Complex1_LYR_LYRM4"/>
</dbReference>
<dbReference type="InterPro" id="IPR051522">
    <property type="entry name" value="ISC_assembly_LYR"/>
</dbReference>
<dbReference type="GeneID" id="36332038"/>
<dbReference type="GO" id="GO:0005739">
    <property type="term" value="C:mitochondrion"/>
    <property type="evidence" value="ECO:0007669"/>
    <property type="project" value="TreeGrafter"/>
</dbReference>
<dbReference type="EMBL" id="KZ110608">
    <property type="protein sequence ID" value="OSX57378.1"/>
    <property type="molecule type" value="Genomic_DNA"/>
</dbReference>
<evidence type="ECO:0000259" key="2">
    <source>
        <dbReference type="Pfam" id="PF05347"/>
    </source>
</evidence>
<dbReference type="AlphaFoldDB" id="A0A1X6MM14"/>
<organism evidence="3 4">
    <name type="scientific">Postia placenta MAD-698-R-SB12</name>
    <dbReference type="NCBI Taxonomy" id="670580"/>
    <lineage>
        <taxon>Eukaryota</taxon>
        <taxon>Fungi</taxon>
        <taxon>Dikarya</taxon>
        <taxon>Basidiomycota</taxon>
        <taxon>Agaricomycotina</taxon>
        <taxon>Agaricomycetes</taxon>
        <taxon>Polyporales</taxon>
        <taxon>Adustoporiaceae</taxon>
        <taxon>Rhodonia</taxon>
    </lineage>
</organism>
<dbReference type="PANTHER" id="PTHR13166:SF7">
    <property type="entry name" value="LYR MOTIF-CONTAINING PROTEIN 4"/>
    <property type="match status" value="1"/>
</dbReference>
<dbReference type="GO" id="GO:0016226">
    <property type="term" value="P:iron-sulfur cluster assembly"/>
    <property type="evidence" value="ECO:0007669"/>
    <property type="project" value="InterPro"/>
</dbReference>
<sequence>MAAAPTKQALQELYSNTLRSARAFSSYNFRQYFVRRTETTFRDIESETDSAKLTAFYNDKTKELEVLRRSALVNQLYGGRKLVVEEQSAERERSDN</sequence>
<reference evidence="3 4" key="1">
    <citation type="submission" date="2017-04" db="EMBL/GenBank/DDBJ databases">
        <title>Genome Sequence of the Model Brown-Rot Fungus Postia placenta SB12.</title>
        <authorList>
            <consortium name="DOE Joint Genome Institute"/>
            <person name="Gaskell J."/>
            <person name="Kersten P."/>
            <person name="Larrondo L.F."/>
            <person name="Canessa P."/>
            <person name="Martinez D."/>
            <person name="Hibbett D."/>
            <person name="Schmoll M."/>
            <person name="Kubicek C.P."/>
            <person name="Martinez A.T."/>
            <person name="Yadav J."/>
            <person name="Master E."/>
            <person name="Magnuson J.K."/>
            <person name="James T."/>
            <person name="Yaver D."/>
            <person name="Berka R."/>
            <person name="Labutti K."/>
            <person name="Lipzen A."/>
            <person name="Aerts A."/>
            <person name="Barry K."/>
            <person name="Henrissat B."/>
            <person name="Blanchette R."/>
            <person name="Grigoriev I."/>
            <person name="Cullen D."/>
        </authorList>
    </citation>
    <scope>NUCLEOTIDE SEQUENCE [LARGE SCALE GENOMIC DNA]</scope>
    <source>
        <strain evidence="3 4">MAD-698-R-SB12</strain>
    </source>
</reference>
<comment type="similarity">
    <text evidence="1">Belongs to the complex I LYR family.</text>
</comment>
<dbReference type="Pfam" id="PF05347">
    <property type="entry name" value="Complex1_LYR"/>
    <property type="match status" value="1"/>
</dbReference>
<dbReference type="PANTHER" id="PTHR13166">
    <property type="entry name" value="PROTEIN C6ORF149"/>
    <property type="match status" value="1"/>
</dbReference>
<feature type="domain" description="Complex 1 LYR protein" evidence="2">
    <location>
        <begin position="13"/>
        <end position="65"/>
    </location>
</feature>
<dbReference type="CDD" id="cd20264">
    <property type="entry name" value="Complex1_LYR_LYRM4"/>
    <property type="match status" value="1"/>
</dbReference>
<keyword evidence="4" id="KW-1185">Reference proteome</keyword>
<accession>A0A1X6MM14</accession>
<evidence type="ECO:0000313" key="3">
    <source>
        <dbReference type="EMBL" id="OSX57378.1"/>
    </source>
</evidence>
<dbReference type="STRING" id="670580.A0A1X6MM14"/>
<dbReference type="Proteomes" id="UP000194127">
    <property type="component" value="Unassembled WGS sequence"/>
</dbReference>
<evidence type="ECO:0000313" key="4">
    <source>
        <dbReference type="Proteomes" id="UP000194127"/>
    </source>
</evidence>
<gene>
    <name evidence="3" type="ORF">POSPLADRAFT_1156662</name>
</gene>
<dbReference type="InterPro" id="IPR008011">
    <property type="entry name" value="Complex1_LYR_dom"/>
</dbReference>
<evidence type="ECO:0000256" key="1">
    <source>
        <dbReference type="ARBA" id="ARBA00009508"/>
    </source>
</evidence>
<name>A0A1X6MM14_9APHY</name>
<dbReference type="RefSeq" id="XP_024334172.1">
    <property type="nucleotide sequence ID" value="XM_024487089.1"/>
</dbReference>
<dbReference type="GO" id="GO:1990221">
    <property type="term" value="C:L-cysteine desulfurase complex"/>
    <property type="evidence" value="ECO:0007669"/>
    <property type="project" value="TreeGrafter"/>
</dbReference>